<evidence type="ECO:0000313" key="3">
    <source>
        <dbReference type="Proteomes" id="UP000223968"/>
    </source>
</evidence>
<feature type="region of interest" description="Disordered" evidence="1">
    <location>
        <begin position="685"/>
        <end position="762"/>
    </location>
</feature>
<feature type="compositionally biased region" description="Basic residues" evidence="1">
    <location>
        <begin position="8"/>
        <end position="32"/>
    </location>
</feature>
<dbReference type="Proteomes" id="UP000223968">
    <property type="component" value="Unassembled WGS sequence"/>
</dbReference>
<accession>A0A2B7WGE0</accession>
<dbReference type="OrthoDB" id="5426563at2759"/>
<feature type="compositionally biased region" description="Basic and acidic residues" evidence="1">
    <location>
        <begin position="132"/>
        <end position="145"/>
    </location>
</feature>
<feature type="region of interest" description="Disordered" evidence="1">
    <location>
        <begin position="225"/>
        <end position="267"/>
    </location>
</feature>
<feature type="compositionally biased region" description="Basic and acidic residues" evidence="1">
    <location>
        <begin position="544"/>
        <end position="554"/>
    </location>
</feature>
<feature type="compositionally biased region" description="Polar residues" evidence="1">
    <location>
        <begin position="103"/>
        <end position="115"/>
    </location>
</feature>
<reference evidence="2 3" key="1">
    <citation type="submission" date="2017-10" db="EMBL/GenBank/DDBJ databases">
        <title>Comparative genomics in systemic dimorphic fungi from Ajellomycetaceae.</title>
        <authorList>
            <person name="Munoz J.F."/>
            <person name="Mcewen J.G."/>
            <person name="Clay O.K."/>
            <person name="Cuomo C.A."/>
        </authorList>
    </citation>
    <scope>NUCLEOTIDE SEQUENCE [LARGE SCALE GENOMIC DNA]</scope>
    <source>
        <strain evidence="2 3">UAMH5409</strain>
    </source>
</reference>
<evidence type="ECO:0000256" key="1">
    <source>
        <dbReference type="SAM" id="MobiDB-lite"/>
    </source>
</evidence>
<gene>
    <name evidence="2" type="ORF">AJ79_09899</name>
</gene>
<feature type="compositionally biased region" description="Polar residues" evidence="1">
    <location>
        <begin position="711"/>
        <end position="721"/>
    </location>
</feature>
<proteinExistence type="predicted"/>
<feature type="region of interest" description="Disordered" evidence="1">
    <location>
        <begin position="474"/>
        <end position="584"/>
    </location>
</feature>
<feature type="compositionally biased region" description="Polar residues" evidence="1">
    <location>
        <begin position="34"/>
        <end position="51"/>
    </location>
</feature>
<comment type="caution">
    <text evidence="2">The sequence shown here is derived from an EMBL/GenBank/DDBJ whole genome shotgun (WGS) entry which is preliminary data.</text>
</comment>
<feature type="compositionally biased region" description="Polar residues" evidence="1">
    <location>
        <begin position="225"/>
        <end position="251"/>
    </location>
</feature>
<organism evidence="2 3">
    <name type="scientific">Helicocarpus griseus UAMH5409</name>
    <dbReference type="NCBI Taxonomy" id="1447875"/>
    <lineage>
        <taxon>Eukaryota</taxon>
        <taxon>Fungi</taxon>
        <taxon>Dikarya</taxon>
        <taxon>Ascomycota</taxon>
        <taxon>Pezizomycotina</taxon>
        <taxon>Eurotiomycetes</taxon>
        <taxon>Eurotiomycetidae</taxon>
        <taxon>Onygenales</taxon>
        <taxon>Ajellomycetaceae</taxon>
        <taxon>Helicocarpus</taxon>
    </lineage>
</organism>
<sequence>MNWTGGRLQRHSYKSQKKQFAKARLRAQRRHCQGPSSPGSLIPSQRQQVLGPQQEEKRTGSNRKRERQGDKFKDKGRASQHRQSIEKDPRIPLPSPSPYFQPGPTQGAISQSSKVKSPVQGAQPDESPSSGRYDRYSSRDAESQDLQDLREKLLNKTDWANLSIARPLKMSLFPRSDRHVENAARRRRGRDVYVTTGPQAQGVDSHWRWDRVALIGLQWDDNWSSPNIANSQPLRRTAGNSTHRTQTSNSGPRDHSNERNSPIVGGREMNMATPTIASSSNHSHIGEPWYPPADFSYGQLRDGQFEPTTRTPRRSRLCPYHRSLSGPNDARQHHPVSGRPTREQRPATGRSHGYQSSLRSGSRHSSQDVSEPMLLDNEEIHADFPTNGNDRSSFSGSRPMPYLASRPGIYDLQGFFESSSAALEANRRWWRGGVRERSPIRDIRNAAESQDSASTSRPSLISLNFHTRYPRHRERFPNDDFADPAPVSYAEPNGLIEPSEPDPCPYRYIDLHPLSNSRRVSSSSGSHSREEQTISASFQPQDDSSPRSRHERVEQNQNSEDEPTMNRNHRQHSSVAAESSEPVDLARLEVSPSMFRTNDGVDAATDKDNDDNLWKKFIHDLETDSDSQAVNGYSGLPSPAHVNGSELATANGPAYPSSLTEPEDVDDEAASHAQDMKAMVNHASTNRSDSIGSDMPESESSSQAAVVGNRGDSSAYQNSGSDSDEFVNITSASERVEEVDRNDDDTRSEGQSAESQDTHTAKNHFVWNNQRLVIDDEAVNNFLPRFLEPDRPPSANSLERLPRFPMVNMHAPSWAEQYMNRP</sequence>
<dbReference type="AlphaFoldDB" id="A0A2B7WGE0"/>
<feature type="region of interest" description="Disordered" evidence="1">
    <location>
        <begin position="298"/>
        <end position="370"/>
    </location>
</feature>
<keyword evidence="3" id="KW-1185">Reference proteome</keyword>
<protein>
    <submittedName>
        <fullName evidence="2">Uncharacterized protein</fullName>
    </submittedName>
</protein>
<dbReference type="EMBL" id="PDNB01000316">
    <property type="protein sequence ID" value="PGG95726.1"/>
    <property type="molecule type" value="Genomic_DNA"/>
</dbReference>
<feature type="compositionally biased region" description="Pro residues" evidence="1">
    <location>
        <begin position="91"/>
        <end position="101"/>
    </location>
</feature>
<feature type="region of interest" description="Disordered" evidence="1">
    <location>
        <begin position="1"/>
        <end position="145"/>
    </location>
</feature>
<feature type="compositionally biased region" description="Polar residues" evidence="1">
    <location>
        <begin position="533"/>
        <end position="543"/>
    </location>
</feature>
<feature type="compositionally biased region" description="Basic and acidic residues" evidence="1">
    <location>
        <begin position="67"/>
        <end position="90"/>
    </location>
</feature>
<feature type="compositionally biased region" description="Low complexity" evidence="1">
    <location>
        <begin position="515"/>
        <end position="526"/>
    </location>
</feature>
<feature type="compositionally biased region" description="Basic and acidic residues" evidence="1">
    <location>
        <begin position="734"/>
        <end position="748"/>
    </location>
</feature>
<feature type="region of interest" description="Disordered" evidence="1">
    <location>
        <begin position="633"/>
        <end position="673"/>
    </location>
</feature>
<evidence type="ECO:0000313" key="2">
    <source>
        <dbReference type="EMBL" id="PGG95726.1"/>
    </source>
</evidence>
<name>A0A2B7WGE0_9EURO</name>